<dbReference type="SMART" id="SM00487">
    <property type="entry name" value="DEXDc"/>
    <property type="match status" value="1"/>
</dbReference>
<dbReference type="InterPro" id="IPR038718">
    <property type="entry name" value="SNF2-like_sf"/>
</dbReference>
<evidence type="ECO:0000256" key="3">
    <source>
        <dbReference type="ARBA" id="ARBA00022771"/>
    </source>
</evidence>
<protein>
    <submittedName>
        <fullName evidence="12">Uncharacterized protein</fullName>
    </submittedName>
</protein>
<dbReference type="PANTHER" id="PTHR45626:SF52">
    <property type="entry name" value="SINGLE-STRANDED DNA-DEPENDENT ATPASE (EUROFUNG)"/>
    <property type="match status" value="1"/>
</dbReference>
<dbReference type="Gene3D" id="3.40.50.10810">
    <property type="entry name" value="Tandem AAA-ATPase domain"/>
    <property type="match status" value="1"/>
</dbReference>
<dbReference type="InterPro" id="IPR027417">
    <property type="entry name" value="P-loop_NTPase"/>
</dbReference>
<evidence type="ECO:0000256" key="7">
    <source>
        <dbReference type="PROSITE-ProRule" id="PRU00175"/>
    </source>
</evidence>
<dbReference type="CDD" id="cd18008">
    <property type="entry name" value="DEXDc_SHPRH-like"/>
    <property type="match status" value="1"/>
</dbReference>
<feature type="domain" description="Helicase ATP-binding" evidence="10">
    <location>
        <begin position="455"/>
        <end position="650"/>
    </location>
</feature>
<dbReference type="InterPro" id="IPR017907">
    <property type="entry name" value="Znf_RING_CS"/>
</dbReference>
<sequence length="1020" mass="114230">MSCSSDSKRGWDLFNDYIDFNQSTAENKRRCIEQPPLFEMRPDFEWLDTEIYNPGAADISLGNGLDYFGPSTPHLCDYSEETSLISPPGPCPTDLSSSTYTPNPYEIALGQNSGNAVANFQDSLMLLEFSGNELDCQAFPDEPSGIYPPSDLQGDSPQRTNVQGASGLRLSNLAADDIESSDLVTSLNASNGPKELPSSQIALASRFPEKTYDTCFGMVVLNVPCSTKLEQTASRIPMTIRICGSSLKLYYEVSNKYAALVDSPTLSKLIQDFAVTLAPTFIAPRKMEQKQQPRPREITVEIVIYGLRKDMDAVGDLLSDNCLYLQHPKECDPDTAYVNPQYWLRPGSQMPKVEGITLATVSGSTSCKELLDEVHTNQLLQLFDCANGPTKFSEVGQSLRLRTDLQDHQMKALAMMTEKEQGVVEGANFKTLWEATADLSGQMRYRHVITGKAESPLPTLYYGGLLADEMGLGKTLSILALIAWFLDTLENESPSVRASIPLATLIVAPKSTIPGWKRRIERHIHSGRVCVALYHGTNRNASSTHLHKRDIVLTSYETMRSEYTSRGQDSPLYSEEWARIVLDEDDYGALLSFIRVPPFTNKAGFDYWLANPISNNKSGGLRRLKKLVTATCLRRTKNTVKDQLKLPQRTDREETIELDGGERELYDFFKFRTSSLVAGMFSEEKLADRQQKGSILPLINFLRLICDHGEQLLPAPALKAWSNRGASIFDWNTMRNGGKNCALCKAGINQLQYPDALRYEFCLHIICSECAITDEEESPIDDESCPICDRGSSTPQNQQLASPLSKDSDSITVNYWPSTKVRALLKNLQHEQRFNNTDLKEAPIKSVIFSFWTKMLDMIETALRSNGFSFQRIDGQKSLEHRIGALDTFNNDPAYTVMLASIGCVAEGYGLIVVFTMNRDHVLTSIQSLRVDLSAANYVHLVEPHWNPMLEEQALDRVHRIGQTRDVVTIRYIVKDSIETYVQDVQQEKLKLIKQCLDDVSATQAAIDEKRWKRLLAALK</sequence>
<feature type="domain" description="Helicase C-terminal" evidence="11">
    <location>
        <begin position="820"/>
        <end position="1001"/>
    </location>
</feature>
<dbReference type="CDD" id="cd18793">
    <property type="entry name" value="SF2_C_SNF"/>
    <property type="match status" value="1"/>
</dbReference>
<accession>A0A9P8LDT4</accession>
<dbReference type="GO" id="GO:0006281">
    <property type="term" value="P:DNA repair"/>
    <property type="evidence" value="ECO:0007669"/>
    <property type="project" value="TreeGrafter"/>
</dbReference>
<feature type="domain" description="RING-type" evidence="9">
    <location>
        <begin position="741"/>
        <end position="789"/>
    </location>
</feature>
<keyword evidence="3 7" id="KW-0863">Zinc-finger</keyword>
<keyword evidence="6" id="KW-0067">ATP-binding</keyword>
<dbReference type="GO" id="GO:0008270">
    <property type="term" value="F:zinc ion binding"/>
    <property type="evidence" value="ECO:0007669"/>
    <property type="project" value="UniProtKB-KW"/>
</dbReference>
<keyword evidence="2" id="KW-0547">Nucleotide-binding</keyword>
<dbReference type="Gene3D" id="3.40.50.300">
    <property type="entry name" value="P-loop containing nucleotide triphosphate hydrolases"/>
    <property type="match status" value="1"/>
</dbReference>
<evidence type="ECO:0000259" key="9">
    <source>
        <dbReference type="PROSITE" id="PS50089"/>
    </source>
</evidence>
<evidence type="ECO:0000256" key="4">
    <source>
        <dbReference type="ARBA" id="ARBA00022801"/>
    </source>
</evidence>
<evidence type="ECO:0000256" key="5">
    <source>
        <dbReference type="ARBA" id="ARBA00022833"/>
    </source>
</evidence>
<organism evidence="12 13">
    <name type="scientific">Trichoglossum hirsutum</name>
    <dbReference type="NCBI Taxonomy" id="265104"/>
    <lineage>
        <taxon>Eukaryota</taxon>
        <taxon>Fungi</taxon>
        <taxon>Dikarya</taxon>
        <taxon>Ascomycota</taxon>
        <taxon>Pezizomycotina</taxon>
        <taxon>Geoglossomycetes</taxon>
        <taxon>Geoglossales</taxon>
        <taxon>Geoglossaceae</taxon>
        <taxon>Trichoglossum</taxon>
    </lineage>
</organism>
<dbReference type="Pfam" id="PF00176">
    <property type="entry name" value="SNF2-rel_dom"/>
    <property type="match status" value="2"/>
</dbReference>
<proteinExistence type="predicted"/>
<feature type="compositionally biased region" description="Polar residues" evidence="8">
    <location>
        <begin position="153"/>
        <end position="163"/>
    </location>
</feature>
<dbReference type="AlphaFoldDB" id="A0A9P8LDT4"/>
<evidence type="ECO:0000313" key="13">
    <source>
        <dbReference type="Proteomes" id="UP000750711"/>
    </source>
</evidence>
<keyword evidence="1" id="KW-0479">Metal-binding</keyword>
<dbReference type="PROSITE" id="PS51194">
    <property type="entry name" value="HELICASE_CTER"/>
    <property type="match status" value="1"/>
</dbReference>
<evidence type="ECO:0000256" key="8">
    <source>
        <dbReference type="SAM" id="MobiDB-lite"/>
    </source>
</evidence>
<evidence type="ECO:0000256" key="2">
    <source>
        <dbReference type="ARBA" id="ARBA00022741"/>
    </source>
</evidence>
<dbReference type="Proteomes" id="UP000750711">
    <property type="component" value="Unassembled WGS sequence"/>
</dbReference>
<dbReference type="PROSITE" id="PS00518">
    <property type="entry name" value="ZF_RING_1"/>
    <property type="match status" value="1"/>
</dbReference>
<dbReference type="GO" id="GO:0005634">
    <property type="term" value="C:nucleus"/>
    <property type="evidence" value="ECO:0007669"/>
    <property type="project" value="TreeGrafter"/>
</dbReference>
<keyword evidence="13" id="KW-1185">Reference proteome</keyword>
<keyword evidence="5" id="KW-0862">Zinc</keyword>
<dbReference type="SUPFAM" id="SSF52540">
    <property type="entry name" value="P-loop containing nucleoside triphosphate hydrolases"/>
    <property type="match status" value="2"/>
</dbReference>
<evidence type="ECO:0000259" key="11">
    <source>
        <dbReference type="PROSITE" id="PS51194"/>
    </source>
</evidence>
<dbReference type="GO" id="GO:0005524">
    <property type="term" value="F:ATP binding"/>
    <property type="evidence" value="ECO:0007669"/>
    <property type="project" value="UniProtKB-KW"/>
</dbReference>
<dbReference type="InterPro" id="IPR014001">
    <property type="entry name" value="Helicase_ATP-bd"/>
</dbReference>
<evidence type="ECO:0000259" key="10">
    <source>
        <dbReference type="PROSITE" id="PS51192"/>
    </source>
</evidence>
<dbReference type="InterPro" id="IPR001841">
    <property type="entry name" value="Znf_RING"/>
</dbReference>
<dbReference type="InterPro" id="IPR001650">
    <property type="entry name" value="Helicase_C-like"/>
</dbReference>
<evidence type="ECO:0000313" key="12">
    <source>
        <dbReference type="EMBL" id="KAH0562185.1"/>
    </source>
</evidence>
<dbReference type="InterPro" id="IPR049730">
    <property type="entry name" value="SNF2/RAD54-like_C"/>
</dbReference>
<name>A0A9P8LDT4_9PEZI</name>
<dbReference type="GO" id="GO:0008094">
    <property type="term" value="F:ATP-dependent activity, acting on DNA"/>
    <property type="evidence" value="ECO:0007669"/>
    <property type="project" value="TreeGrafter"/>
</dbReference>
<feature type="region of interest" description="Disordered" evidence="8">
    <location>
        <begin position="140"/>
        <end position="163"/>
    </location>
</feature>
<dbReference type="SMART" id="SM00490">
    <property type="entry name" value="HELICc"/>
    <property type="match status" value="1"/>
</dbReference>
<dbReference type="GO" id="GO:0016787">
    <property type="term" value="F:hydrolase activity"/>
    <property type="evidence" value="ECO:0007669"/>
    <property type="project" value="UniProtKB-KW"/>
</dbReference>
<keyword evidence="4" id="KW-0378">Hydrolase</keyword>
<comment type="caution">
    <text evidence="12">The sequence shown here is derived from an EMBL/GenBank/DDBJ whole genome shotgun (WGS) entry which is preliminary data.</text>
</comment>
<dbReference type="Pfam" id="PF00271">
    <property type="entry name" value="Helicase_C"/>
    <property type="match status" value="1"/>
</dbReference>
<dbReference type="InterPro" id="IPR000330">
    <property type="entry name" value="SNF2_N"/>
</dbReference>
<dbReference type="PANTHER" id="PTHR45626">
    <property type="entry name" value="TRANSCRIPTION TERMINATION FACTOR 2-RELATED"/>
    <property type="match status" value="1"/>
</dbReference>
<dbReference type="InterPro" id="IPR050628">
    <property type="entry name" value="SNF2_RAD54_helicase_TF"/>
</dbReference>
<dbReference type="EMBL" id="JAGHQM010000395">
    <property type="protein sequence ID" value="KAH0562185.1"/>
    <property type="molecule type" value="Genomic_DNA"/>
</dbReference>
<gene>
    <name evidence="12" type="ORF">GP486_003119</name>
</gene>
<dbReference type="PROSITE" id="PS51192">
    <property type="entry name" value="HELICASE_ATP_BIND_1"/>
    <property type="match status" value="1"/>
</dbReference>
<evidence type="ECO:0000256" key="6">
    <source>
        <dbReference type="ARBA" id="ARBA00022840"/>
    </source>
</evidence>
<reference evidence="12" key="1">
    <citation type="submission" date="2021-03" db="EMBL/GenBank/DDBJ databases">
        <title>Comparative genomics and phylogenomic investigation of the class Geoglossomycetes provide insights into ecological specialization and systematics.</title>
        <authorList>
            <person name="Melie T."/>
            <person name="Pirro S."/>
            <person name="Miller A.N."/>
            <person name="Quandt A."/>
        </authorList>
    </citation>
    <scope>NUCLEOTIDE SEQUENCE</scope>
    <source>
        <strain evidence="12">CAQ_001_2017</strain>
    </source>
</reference>
<dbReference type="PROSITE" id="PS50089">
    <property type="entry name" value="ZF_RING_2"/>
    <property type="match status" value="1"/>
</dbReference>
<evidence type="ECO:0000256" key="1">
    <source>
        <dbReference type="ARBA" id="ARBA00022723"/>
    </source>
</evidence>